<dbReference type="InterPro" id="IPR036388">
    <property type="entry name" value="WH-like_DNA-bd_sf"/>
</dbReference>
<dbReference type="AlphaFoldDB" id="A0A6P1YH18"/>
<dbReference type="RefSeq" id="WP_163235935.1">
    <property type="nucleotide sequence ID" value="NZ_CP048617.1"/>
</dbReference>
<gene>
    <name evidence="1" type="ORF">G3A45_12425</name>
</gene>
<organism evidence="1 2">
    <name type="scientific">Caloranaerobacter azorensis</name>
    <dbReference type="NCBI Taxonomy" id="116090"/>
    <lineage>
        <taxon>Bacteria</taxon>
        <taxon>Bacillati</taxon>
        <taxon>Bacillota</taxon>
        <taxon>Tissierellia</taxon>
        <taxon>Tissierellales</taxon>
        <taxon>Thermohalobacteraceae</taxon>
        <taxon>Caloranaerobacter</taxon>
    </lineage>
</organism>
<protein>
    <submittedName>
        <fullName evidence="1">Uncharacterized protein</fullName>
    </submittedName>
</protein>
<dbReference type="EMBL" id="CP048617">
    <property type="protein sequence ID" value="QIB28008.1"/>
    <property type="molecule type" value="Genomic_DNA"/>
</dbReference>
<dbReference type="SUPFAM" id="SSF46785">
    <property type="entry name" value="Winged helix' DNA-binding domain"/>
    <property type="match status" value="1"/>
</dbReference>
<dbReference type="KEGG" id="cazo:G3A45_12425"/>
<sequence>MSEIKCILDSSLVHEKKYLKEDLFRGISLDILILLLSGEKKVSDISRSLNVPIFSVMLYITRLIEGNLVEESKVISHNGTIEKVYRLSSPKLEIINKHKSDLSDEDSKRLECELMASHFSKLTTNSIKNIYKHSDKPYVIKSCFIKGNKYKMLEFQEKLNRLFEEFSDMEDENAKETYGFVVTFTPYSLE</sequence>
<reference evidence="1 2" key="1">
    <citation type="submission" date="2020-02" db="EMBL/GenBank/DDBJ databases">
        <title>Thermophilic hydrogen producing bacteria, Caloranaerobacter azorensis.</title>
        <authorList>
            <person name="Baek K."/>
        </authorList>
    </citation>
    <scope>NUCLEOTIDE SEQUENCE [LARGE SCALE GENOMIC DNA]</scope>
    <source>
        <strain evidence="1 2">T3-1</strain>
    </source>
</reference>
<dbReference type="InterPro" id="IPR036390">
    <property type="entry name" value="WH_DNA-bd_sf"/>
</dbReference>
<evidence type="ECO:0000313" key="1">
    <source>
        <dbReference type="EMBL" id="QIB28008.1"/>
    </source>
</evidence>
<dbReference type="Gene3D" id="1.10.10.10">
    <property type="entry name" value="Winged helix-like DNA-binding domain superfamily/Winged helix DNA-binding domain"/>
    <property type="match status" value="1"/>
</dbReference>
<name>A0A6P1YH18_9FIRM</name>
<proteinExistence type="predicted"/>
<accession>A0A6P1YH18</accession>
<evidence type="ECO:0000313" key="2">
    <source>
        <dbReference type="Proteomes" id="UP000464452"/>
    </source>
</evidence>
<dbReference type="Proteomes" id="UP000464452">
    <property type="component" value="Chromosome"/>
</dbReference>